<feature type="transmembrane region" description="Helical" evidence="1">
    <location>
        <begin position="20"/>
        <end position="42"/>
    </location>
</feature>
<dbReference type="InterPro" id="IPR005182">
    <property type="entry name" value="YdbS-like_PH"/>
</dbReference>
<evidence type="ECO:0000313" key="4">
    <source>
        <dbReference type="Proteomes" id="UP000231333"/>
    </source>
</evidence>
<feature type="domain" description="YdbS-like PH" evidence="2">
    <location>
        <begin position="88"/>
        <end position="158"/>
    </location>
</feature>
<evidence type="ECO:0000313" key="3">
    <source>
        <dbReference type="EMBL" id="PIR37930.1"/>
    </source>
</evidence>
<comment type="caution">
    <text evidence="3">The sequence shown here is derived from an EMBL/GenBank/DDBJ whole genome shotgun (WGS) entry which is preliminary data.</text>
</comment>
<protein>
    <recommendedName>
        <fullName evidence="2">YdbS-like PH domain-containing protein</fullName>
    </recommendedName>
</protein>
<keyword evidence="1" id="KW-0812">Transmembrane</keyword>
<sequence>MVILDADEQIVAMVRRHWFAMLRVTLGSILVALLPLILWAVFRMINVIPELSLRTEEMMLFFYVIFLIFVWMFYFLEWTDYYLDVWLVTNKRVIDIEQKGLFRREIISLHHDRIQDVTVITSGVIATLLNFGKVHVQTAGERRKIILHDAPDPEEVKRMILSRVPPHRYMSM</sequence>
<name>A0A2H0QUH7_9BACT</name>
<dbReference type="Proteomes" id="UP000231333">
    <property type="component" value="Unassembled WGS sequence"/>
</dbReference>
<dbReference type="AlphaFoldDB" id="A0A2H0QUH7"/>
<accession>A0A2H0QUH7</accession>
<reference evidence="3 4" key="1">
    <citation type="submission" date="2017-09" db="EMBL/GenBank/DDBJ databases">
        <title>Depth-based differentiation of microbial function through sediment-hosted aquifers and enrichment of novel symbionts in the deep terrestrial subsurface.</title>
        <authorList>
            <person name="Probst A.J."/>
            <person name="Ladd B."/>
            <person name="Jarett J.K."/>
            <person name="Geller-Mcgrath D.E."/>
            <person name="Sieber C.M."/>
            <person name="Emerson J.B."/>
            <person name="Anantharaman K."/>
            <person name="Thomas B.C."/>
            <person name="Malmstrom R."/>
            <person name="Stieglmeier M."/>
            <person name="Klingl A."/>
            <person name="Woyke T."/>
            <person name="Ryan C.M."/>
            <person name="Banfield J.F."/>
        </authorList>
    </citation>
    <scope>NUCLEOTIDE SEQUENCE [LARGE SCALE GENOMIC DNA]</scope>
    <source>
        <strain evidence="3">CG10_big_fil_rev_8_21_14_0_10_42_12</strain>
    </source>
</reference>
<keyword evidence="1" id="KW-1133">Transmembrane helix</keyword>
<keyword evidence="1" id="KW-0472">Membrane</keyword>
<evidence type="ECO:0000256" key="1">
    <source>
        <dbReference type="SAM" id="Phobius"/>
    </source>
</evidence>
<evidence type="ECO:0000259" key="2">
    <source>
        <dbReference type="Pfam" id="PF03703"/>
    </source>
</evidence>
<dbReference type="Pfam" id="PF03703">
    <property type="entry name" value="bPH_2"/>
    <property type="match status" value="1"/>
</dbReference>
<feature type="transmembrane region" description="Helical" evidence="1">
    <location>
        <begin position="58"/>
        <end position="76"/>
    </location>
</feature>
<dbReference type="PANTHER" id="PTHR37938">
    <property type="entry name" value="BLL0215 PROTEIN"/>
    <property type="match status" value="1"/>
</dbReference>
<organism evidence="3 4">
    <name type="scientific">Candidatus Zambryskibacteria bacterium CG10_big_fil_rev_8_21_14_0_10_42_12</name>
    <dbReference type="NCBI Taxonomy" id="1975115"/>
    <lineage>
        <taxon>Bacteria</taxon>
        <taxon>Candidatus Zambryskiibacteriota</taxon>
    </lineage>
</organism>
<dbReference type="EMBL" id="PCXL01000013">
    <property type="protein sequence ID" value="PIR37930.1"/>
    <property type="molecule type" value="Genomic_DNA"/>
</dbReference>
<dbReference type="PANTHER" id="PTHR37938:SF1">
    <property type="entry name" value="BLL0215 PROTEIN"/>
    <property type="match status" value="1"/>
</dbReference>
<proteinExistence type="predicted"/>
<gene>
    <name evidence="3" type="ORF">COV34_02475</name>
</gene>